<dbReference type="EMBL" id="MN103543">
    <property type="protein sequence ID" value="QEM41771.1"/>
    <property type="molecule type" value="Genomic_DNA"/>
</dbReference>
<name>A0A5C1K8F0_9CAUD</name>
<proteinExistence type="predicted"/>
<accession>A0A5C1K8F0</accession>
<organism evidence="1 2">
    <name type="scientific">Pseudomonas phage vB_PaeM_PS119XW</name>
    <dbReference type="NCBI Taxonomy" id="2601632"/>
    <lineage>
        <taxon>Viruses</taxon>
        <taxon>Duplodnaviria</taxon>
        <taxon>Heunggongvirae</taxon>
        <taxon>Uroviricota</taxon>
        <taxon>Caudoviricetes</taxon>
        <taxon>Chimalliviridae</taxon>
        <taxon>Pawinskivirus</taxon>
        <taxon>Pawinskivirus PS119XW</taxon>
    </lineage>
</organism>
<reference evidence="1 2" key="1">
    <citation type="submission" date="2019-06" db="EMBL/GenBank/DDBJ databases">
        <title>A distant relative of Phikzvirus genus phages from a therapeutic phage collection.</title>
        <authorList>
            <person name="Hejnowicz M.S."/>
            <person name="Dabrowski K."/>
            <person name="Gawor J."/>
            <person name="Weber-Dabrowska B."/>
            <person name="Gromadka R."/>
            <person name="Lobocka M.B."/>
        </authorList>
    </citation>
    <scope>NUCLEOTIDE SEQUENCE [LARGE SCALE GENOMIC DNA]</scope>
</reference>
<dbReference type="GeneID" id="77936792"/>
<sequence length="130" mass="15183">MKEQLLITFKASDFIGMVDDKYYDVMRNIGREGLVDLIATSICWQLDFDNEEHIELFEKSVLLICGYKKESNKSKPKDTHDKILIEFVMNRVKALGYLIPDCIHLDYANRKVYLDEKSDTVYLIVGYYVA</sequence>
<dbReference type="KEGG" id="vg:77936792"/>
<protein>
    <submittedName>
        <fullName evidence="1">Uncharacterized protein</fullName>
    </submittedName>
</protein>
<dbReference type="Proteomes" id="UP000322144">
    <property type="component" value="Segment"/>
</dbReference>
<keyword evidence="2" id="KW-1185">Reference proteome</keyword>
<evidence type="ECO:0000313" key="1">
    <source>
        <dbReference type="EMBL" id="QEM41771.1"/>
    </source>
</evidence>
<evidence type="ECO:0000313" key="2">
    <source>
        <dbReference type="Proteomes" id="UP000322144"/>
    </source>
</evidence>
<dbReference type="RefSeq" id="YP_010660782.1">
    <property type="nucleotide sequence ID" value="NC_070882.1"/>
</dbReference>